<dbReference type="Proteomes" id="UP000178700">
    <property type="component" value="Unassembled WGS sequence"/>
</dbReference>
<protein>
    <submittedName>
        <fullName evidence="1">Uncharacterized protein</fullName>
    </submittedName>
</protein>
<organism evidence="1 2">
    <name type="scientific">Candidatus Nomurabacteria bacterium RIFCSPHIGHO2_01_FULL_39_10</name>
    <dbReference type="NCBI Taxonomy" id="1801733"/>
    <lineage>
        <taxon>Bacteria</taxon>
        <taxon>Candidatus Nomuraibacteriota</taxon>
    </lineage>
</organism>
<evidence type="ECO:0000313" key="2">
    <source>
        <dbReference type="Proteomes" id="UP000178700"/>
    </source>
</evidence>
<sequence>MSTSEKYNLIDQSYDLFNAELYAWLDQLSEQGLAKGITKKVINLNQLFESPAKGMYQFLTFAIPQVPNRNEDKIKILQKPHLYFKSVQQTIKYIEQNAKSFATHPSDNLKKAMINIGIALSCDAIVAATLQHYSTSMGGATLSCDYRTQLMK</sequence>
<reference evidence="1 2" key="1">
    <citation type="journal article" date="2016" name="Nat. Commun.">
        <title>Thousands of microbial genomes shed light on interconnected biogeochemical processes in an aquifer system.</title>
        <authorList>
            <person name="Anantharaman K."/>
            <person name="Brown C.T."/>
            <person name="Hug L.A."/>
            <person name="Sharon I."/>
            <person name="Castelle C.J."/>
            <person name="Probst A.J."/>
            <person name="Thomas B.C."/>
            <person name="Singh A."/>
            <person name="Wilkins M.J."/>
            <person name="Karaoz U."/>
            <person name="Brodie E.L."/>
            <person name="Williams K.H."/>
            <person name="Hubbard S.S."/>
            <person name="Banfield J.F."/>
        </authorList>
    </citation>
    <scope>NUCLEOTIDE SEQUENCE [LARGE SCALE GENOMIC DNA]</scope>
</reference>
<comment type="caution">
    <text evidence="1">The sequence shown here is derived from an EMBL/GenBank/DDBJ whole genome shotgun (WGS) entry which is preliminary data.</text>
</comment>
<dbReference type="EMBL" id="MFTJ01000028">
    <property type="protein sequence ID" value="OGI65333.1"/>
    <property type="molecule type" value="Genomic_DNA"/>
</dbReference>
<accession>A0A1F6V6P4</accession>
<dbReference type="AlphaFoldDB" id="A0A1F6V6P4"/>
<proteinExistence type="predicted"/>
<gene>
    <name evidence="1" type="ORF">A2642_03030</name>
</gene>
<evidence type="ECO:0000313" key="1">
    <source>
        <dbReference type="EMBL" id="OGI65333.1"/>
    </source>
</evidence>
<name>A0A1F6V6P4_9BACT</name>